<name>A0A9Y2JQA1_9PSEU</name>
<protein>
    <submittedName>
        <fullName evidence="2">Helix-turn-helix domain-containing protein</fullName>
    </submittedName>
</protein>
<gene>
    <name evidence="2" type="ORF">QRX60_02680</name>
</gene>
<proteinExistence type="predicted"/>
<evidence type="ECO:0000313" key="2">
    <source>
        <dbReference type="EMBL" id="WIY02801.1"/>
    </source>
</evidence>
<dbReference type="InterPro" id="IPR036388">
    <property type="entry name" value="WH-like_DNA-bd_sf"/>
</dbReference>
<keyword evidence="3" id="KW-1185">Reference proteome</keyword>
<dbReference type="Gene3D" id="1.10.10.10">
    <property type="entry name" value="Winged helix-like DNA-binding domain superfamily/Winged helix DNA-binding domain"/>
    <property type="match status" value="1"/>
</dbReference>
<reference evidence="2 3" key="1">
    <citation type="submission" date="2023-06" db="EMBL/GenBank/DDBJ databases">
        <authorList>
            <person name="Oyuntsetseg B."/>
            <person name="Kim S.B."/>
        </authorList>
    </citation>
    <scope>NUCLEOTIDE SEQUENCE [LARGE SCALE GENOMIC DNA]</scope>
    <source>
        <strain evidence="2 3">4-36</strain>
    </source>
</reference>
<accession>A0A9Y2JQA1</accession>
<dbReference type="InterPro" id="IPR041657">
    <property type="entry name" value="HTH_17"/>
</dbReference>
<dbReference type="Proteomes" id="UP001239397">
    <property type="component" value="Chromosome"/>
</dbReference>
<feature type="domain" description="Helix-turn-helix" evidence="1">
    <location>
        <begin position="16"/>
        <end position="62"/>
    </location>
</feature>
<dbReference type="EMBL" id="CP127295">
    <property type="protein sequence ID" value="WIY02801.1"/>
    <property type="molecule type" value="Genomic_DNA"/>
</dbReference>
<dbReference type="Pfam" id="PF12728">
    <property type="entry name" value="HTH_17"/>
    <property type="match status" value="1"/>
</dbReference>
<sequence>MTVRIRVVELEGLWGPEELGAFLRIPEKTLRDWRLKNYGPPFLKLGKHVRYDPVAVRAWVAELGAA</sequence>
<evidence type="ECO:0000313" key="3">
    <source>
        <dbReference type="Proteomes" id="UP001239397"/>
    </source>
</evidence>
<dbReference type="AlphaFoldDB" id="A0A9Y2JQA1"/>
<dbReference type="RefSeq" id="WP_285999208.1">
    <property type="nucleotide sequence ID" value="NZ_CP127295.1"/>
</dbReference>
<organism evidence="2 3">
    <name type="scientific">Amycolatopsis mongoliensis</name>
    <dbReference type="NCBI Taxonomy" id="715475"/>
    <lineage>
        <taxon>Bacteria</taxon>
        <taxon>Bacillati</taxon>
        <taxon>Actinomycetota</taxon>
        <taxon>Actinomycetes</taxon>
        <taxon>Pseudonocardiales</taxon>
        <taxon>Pseudonocardiaceae</taxon>
        <taxon>Amycolatopsis</taxon>
    </lineage>
</organism>
<dbReference type="KEGG" id="amog:QRX60_02680"/>
<evidence type="ECO:0000259" key="1">
    <source>
        <dbReference type="Pfam" id="PF12728"/>
    </source>
</evidence>